<dbReference type="Proteomes" id="UP001162156">
    <property type="component" value="Unassembled WGS sequence"/>
</dbReference>
<evidence type="ECO:0000313" key="1">
    <source>
        <dbReference type="EMBL" id="KAJ8928640.1"/>
    </source>
</evidence>
<protein>
    <submittedName>
        <fullName evidence="1">Uncharacterized protein</fullName>
    </submittedName>
</protein>
<dbReference type="EMBL" id="JANEYF010005301">
    <property type="protein sequence ID" value="KAJ8928640.1"/>
    <property type="molecule type" value="Genomic_DNA"/>
</dbReference>
<evidence type="ECO:0000313" key="2">
    <source>
        <dbReference type="Proteomes" id="UP001162156"/>
    </source>
</evidence>
<keyword evidence="2" id="KW-1185">Reference proteome</keyword>
<dbReference type="AlphaFoldDB" id="A0AAV8WR63"/>
<accession>A0AAV8WR63</accession>
<comment type="caution">
    <text evidence="1">The sequence shown here is derived from an EMBL/GenBank/DDBJ whole genome shotgun (WGS) entry which is preliminary data.</text>
</comment>
<proteinExistence type="predicted"/>
<reference evidence="1" key="1">
    <citation type="journal article" date="2023" name="Insect Mol. Biol.">
        <title>Genome sequencing provides insights into the evolution of gene families encoding plant cell wall-degrading enzymes in longhorned beetles.</title>
        <authorList>
            <person name="Shin N.R."/>
            <person name="Okamura Y."/>
            <person name="Kirsch R."/>
            <person name="Pauchet Y."/>
        </authorList>
    </citation>
    <scope>NUCLEOTIDE SEQUENCE</scope>
    <source>
        <strain evidence="1">RBIC_L_NR</strain>
    </source>
</reference>
<name>A0AAV8WR63_9CUCU</name>
<gene>
    <name evidence="1" type="ORF">NQ314_018770</name>
</gene>
<organism evidence="1 2">
    <name type="scientific">Rhamnusium bicolor</name>
    <dbReference type="NCBI Taxonomy" id="1586634"/>
    <lineage>
        <taxon>Eukaryota</taxon>
        <taxon>Metazoa</taxon>
        <taxon>Ecdysozoa</taxon>
        <taxon>Arthropoda</taxon>
        <taxon>Hexapoda</taxon>
        <taxon>Insecta</taxon>
        <taxon>Pterygota</taxon>
        <taxon>Neoptera</taxon>
        <taxon>Endopterygota</taxon>
        <taxon>Coleoptera</taxon>
        <taxon>Polyphaga</taxon>
        <taxon>Cucujiformia</taxon>
        <taxon>Chrysomeloidea</taxon>
        <taxon>Cerambycidae</taxon>
        <taxon>Lepturinae</taxon>
        <taxon>Rhagiini</taxon>
        <taxon>Rhamnusium</taxon>
    </lineage>
</organism>
<sequence length="83" mass="9434">MNVSGYVLSEKRCQQDSGTDMVNEMMRRDSDNIFTGLNLLLYLNEKGYGTTGTIKENRIPEDGLLTDKKTISKEARDHLTSKF</sequence>